<keyword evidence="5" id="KW-0472">Membrane</keyword>
<feature type="coiled-coil region" evidence="8">
    <location>
        <begin position="79"/>
        <end position="134"/>
    </location>
</feature>
<evidence type="ECO:0000256" key="8">
    <source>
        <dbReference type="SAM" id="Coils"/>
    </source>
</evidence>
<keyword evidence="8" id="KW-0175">Coiled coil</keyword>
<dbReference type="GO" id="GO:0046933">
    <property type="term" value="F:proton-transporting ATP synthase activity, rotational mechanism"/>
    <property type="evidence" value="ECO:0007669"/>
    <property type="project" value="InterPro"/>
</dbReference>
<dbReference type="SUPFAM" id="SSF46604">
    <property type="entry name" value="Epsilon subunit of F1F0-ATP synthase C-terminal domain"/>
    <property type="match status" value="1"/>
</dbReference>
<protein>
    <recommendedName>
        <fullName evidence="12">ATP synthase F1 complex delta/epsilon subunit N-terminal domain-containing protein</fullName>
    </recommendedName>
</protein>
<feature type="domain" description="ATP synthase epsilon subunit C-terminal" evidence="9">
    <location>
        <begin position="87"/>
        <end position="131"/>
    </location>
</feature>
<evidence type="ECO:0000256" key="1">
    <source>
        <dbReference type="ARBA" id="ARBA00004202"/>
    </source>
</evidence>
<evidence type="ECO:0000256" key="2">
    <source>
        <dbReference type="ARBA" id="ARBA00005712"/>
    </source>
</evidence>
<name>A0A382AX18_9ZZZZ</name>
<keyword evidence="4" id="KW-0406">Ion transport</keyword>
<dbReference type="HAMAP" id="MF_00530">
    <property type="entry name" value="ATP_synth_epsil_bac"/>
    <property type="match status" value="1"/>
</dbReference>
<evidence type="ECO:0000256" key="7">
    <source>
        <dbReference type="ARBA" id="ARBA00023310"/>
    </source>
</evidence>
<feature type="domain" description="ATP synthase F1 complex delta/epsilon subunit N-terminal" evidence="10">
    <location>
        <begin position="5"/>
        <end position="83"/>
    </location>
</feature>
<evidence type="ECO:0000256" key="5">
    <source>
        <dbReference type="ARBA" id="ARBA00023136"/>
    </source>
</evidence>
<comment type="subcellular location">
    <subcellularLocation>
        <location evidence="1">Cell membrane</location>
        <topology evidence="1">Peripheral membrane protein</topology>
    </subcellularLocation>
</comment>
<dbReference type="InterPro" id="IPR001469">
    <property type="entry name" value="ATP_synth_F1_dsu/esu"/>
</dbReference>
<evidence type="ECO:0000256" key="6">
    <source>
        <dbReference type="ARBA" id="ARBA00023196"/>
    </source>
</evidence>
<proteinExistence type="inferred from homology"/>
<dbReference type="EMBL" id="UINC01027153">
    <property type="protein sequence ID" value="SVB05924.1"/>
    <property type="molecule type" value="Genomic_DNA"/>
</dbReference>
<dbReference type="AlphaFoldDB" id="A0A382AX18"/>
<dbReference type="PANTHER" id="PTHR13822:SF10">
    <property type="entry name" value="ATP SYNTHASE EPSILON CHAIN, CHLOROPLASTIC"/>
    <property type="match status" value="1"/>
</dbReference>
<dbReference type="InterPro" id="IPR020547">
    <property type="entry name" value="ATP_synth_F1_esu_C"/>
</dbReference>
<evidence type="ECO:0008006" key="12">
    <source>
        <dbReference type="Google" id="ProtNLM"/>
    </source>
</evidence>
<keyword evidence="6" id="KW-0139">CF(1)</keyword>
<evidence type="ECO:0000313" key="11">
    <source>
        <dbReference type="EMBL" id="SVB05924.1"/>
    </source>
</evidence>
<reference evidence="11" key="1">
    <citation type="submission" date="2018-05" db="EMBL/GenBank/DDBJ databases">
        <authorList>
            <person name="Lanie J.A."/>
            <person name="Ng W.-L."/>
            <person name="Kazmierczak K.M."/>
            <person name="Andrzejewski T.M."/>
            <person name="Davidsen T.M."/>
            <person name="Wayne K.J."/>
            <person name="Tettelin H."/>
            <person name="Glass J.I."/>
            <person name="Rusch D."/>
            <person name="Podicherti R."/>
            <person name="Tsui H.-C.T."/>
            <person name="Winkler M.E."/>
        </authorList>
    </citation>
    <scope>NUCLEOTIDE SEQUENCE</scope>
</reference>
<evidence type="ECO:0000259" key="10">
    <source>
        <dbReference type="Pfam" id="PF02823"/>
    </source>
</evidence>
<dbReference type="NCBIfam" id="TIGR01216">
    <property type="entry name" value="ATP_synt_epsi"/>
    <property type="match status" value="1"/>
</dbReference>
<dbReference type="PANTHER" id="PTHR13822">
    <property type="entry name" value="ATP SYNTHASE DELTA/EPSILON CHAIN"/>
    <property type="match status" value="1"/>
</dbReference>
<dbReference type="InterPro" id="IPR036794">
    <property type="entry name" value="ATP_F1_dsu/esu_C_sf"/>
</dbReference>
<comment type="similarity">
    <text evidence="2">Belongs to the ATPase epsilon chain family.</text>
</comment>
<dbReference type="GO" id="GO:0045259">
    <property type="term" value="C:proton-transporting ATP synthase complex"/>
    <property type="evidence" value="ECO:0007669"/>
    <property type="project" value="UniProtKB-KW"/>
</dbReference>
<dbReference type="NCBIfam" id="NF009980">
    <property type="entry name" value="PRK13446.1"/>
    <property type="match status" value="1"/>
</dbReference>
<accession>A0A382AX18</accession>
<evidence type="ECO:0000256" key="3">
    <source>
        <dbReference type="ARBA" id="ARBA00022448"/>
    </source>
</evidence>
<dbReference type="InterPro" id="IPR020546">
    <property type="entry name" value="ATP_synth_F1_dsu/esu_N"/>
</dbReference>
<dbReference type="InterPro" id="IPR036771">
    <property type="entry name" value="ATPsynth_dsu/esu_N"/>
</dbReference>
<dbReference type="GO" id="GO:0005886">
    <property type="term" value="C:plasma membrane"/>
    <property type="evidence" value="ECO:0007669"/>
    <property type="project" value="UniProtKB-SubCell"/>
</dbReference>
<sequence length="140" mass="15527">MAESMKLDIITAERTVFSALIELVLAPGIEGELGILPHHAGLMTILEPGELMIRKDGTETFFAIAGGFMEVLDNKVTILADAAENSEEINEERATLAMEKAQALVASRDSDVDLEKALQQIRRAQARLDVARKRRIRNRR</sequence>
<dbReference type="Pfam" id="PF00401">
    <property type="entry name" value="ATP-synt_DE"/>
    <property type="match status" value="1"/>
</dbReference>
<keyword evidence="7" id="KW-0066">ATP synthesis</keyword>
<dbReference type="Pfam" id="PF02823">
    <property type="entry name" value="ATP-synt_DE_N"/>
    <property type="match status" value="1"/>
</dbReference>
<dbReference type="Gene3D" id="2.60.15.10">
    <property type="entry name" value="F0F1 ATP synthase delta/epsilon subunit, N-terminal"/>
    <property type="match status" value="1"/>
</dbReference>
<dbReference type="SUPFAM" id="SSF51344">
    <property type="entry name" value="Epsilon subunit of F1F0-ATP synthase N-terminal domain"/>
    <property type="match status" value="1"/>
</dbReference>
<gene>
    <name evidence="11" type="ORF">METZ01_LOCUS158778</name>
</gene>
<organism evidence="11">
    <name type="scientific">marine metagenome</name>
    <dbReference type="NCBI Taxonomy" id="408172"/>
    <lineage>
        <taxon>unclassified sequences</taxon>
        <taxon>metagenomes</taxon>
        <taxon>ecological metagenomes</taxon>
    </lineage>
</organism>
<evidence type="ECO:0000256" key="4">
    <source>
        <dbReference type="ARBA" id="ARBA00023065"/>
    </source>
</evidence>
<dbReference type="CDD" id="cd12152">
    <property type="entry name" value="F1-ATPase_delta"/>
    <property type="match status" value="1"/>
</dbReference>
<keyword evidence="3" id="KW-0813">Transport</keyword>
<evidence type="ECO:0000259" key="9">
    <source>
        <dbReference type="Pfam" id="PF00401"/>
    </source>
</evidence>